<dbReference type="InterPro" id="IPR000515">
    <property type="entry name" value="MetI-like"/>
</dbReference>
<dbReference type="SUPFAM" id="SSF161098">
    <property type="entry name" value="MetI-like"/>
    <property type="match status" value="1"/>
</dbReference>
<keyword evidence="8" id="KW-1185">Reference proteome</keyword>
<keyword evidence="4 5" id="KW-0472">Membrane</keyword>
<dbReference type="OrthoDB" id="9778910at2"/>
<dbReference type="PROSITE" id="PS50928">
    <property type="entry name" value="ABC_TM1"/>
    <property type="match status" value="1"/>
</dbReference>
<accession>A0A4S8P716</accession>
<evidence type="ECO:0000259" key="6">
    <source>
        <dbReference type="PROSITE" id="PS50928"/>
    </source>
</evidence>
<dbReference type="EMBL" id="STGX01000021">
    <property type="protein sequence ID" value="THV23614.1"/>
    <property type="molecule type" value="Genomic_DNA"/>
</dbReference>
<dbReference type="CDD" id="cd06261">
    <property type="entry name" value="TM_PBP2"/>
    <property type="match status" value="1"/>
</dbReference>
<evidence type="ECO:0000313" key="7">
    <source>
        <dbReference type="EMBL" id="THV23614.1"/>
    </source>
</evidence>
<feature type="transmembrane region" description="Helical" evidence="5">
    <location>
        <begin position="299"/>
        <end position="321"/>
    </location>
</feature>
<dbReference type="GO" id="GO:0005886">
    <property type="term" value="C:plasma membrane"/>
    <property type="evidence" value="ECO:0007669"/>
    <property type="project" value="UniProtKB-SubCell"/>
</dbReference>
<evidence type="ECO:0000256" key="5">
    <source>
        <dbReference type="RuleBase" id="RU363032"/>
    </source>
</evidence>
<evidence type="ECO:0000256" key="1">
    <source>
        <dbReference type="ARBA" id="ARBA00004141"/>
    </source>
</evidence>
<dbReference type="PANTHER" id="PTHR43376:SF1">
    <property type="entry name" value="OLIGOPEPTIDE TRANSPORT SYSTEM PERMEASE PROTEIN"/>
    <property type="match status" value="1"/>
</dbReference>
<organism evidence="7 8">
    <name type="scientific">Glycomyces paridis</name>
    <dbReference type="NCBI Taxonomy" id="2126555"/>
    <lineage>
        <taxon>Bacteria</taxon>
        <taxon>Bacillati</taxon>
        <taxon>Actinomycetota</taxon>
        <taxon>Actinomycetes</taxon>
        <taxon>Glycomycetales</taxon>
        <taxon>Glycomycetaceae</taxon>
        <taxon>Glycomyces</taxon>
    </lineage>
</organism>
<gene>
    <name evidence="7" type="ORF">E9998_22740</name>
</gene>
<keyword evidence="3 5" id="KW-1133">Transmembrane helix</keyword>
<comment type="subcellular location">
    <subcellularLocation>
        <location evidence="5">Cell membrane</location>
        <topology evidence="5">Multi-pass membrane protein</topology>
    </subcellularLocation>
    <subcellularLocation>
        <location evidence="1">Membrane</location>
        <topology evidence="1">Multi-pass membrane protein</topology>
    </subcellularLocation>
</comment>
<dbReference type="Gene3D" id="1.10.3720.10">
    <property type="entry name" value="MetI-like"/>
    <property type="match status" value="1"/>
</dbReference>
<comment type="similarity">
    <text evidence="5">Belongs to the binding-protein-dependent transport system permease family.</text>
</comment>
<dbReference type="InterPro" id="IPR035906">
    <property type="entry name" value="MetI-like_sf"/>
</dbReference>
<feature type="transmembrane region" description="Helical" evidence="5">
    <location>
        <begin position="105"/>
        <end position="130"/>
    </location>
</feature>
<dbReference type="Pfam" id="PF00528">
    <property type="entry name" value="BPD_transp_1"/>
    <property type="match status" value="1"/>
</dbReference>
<evidence type="ECO:0000313" key="8">
    <source>
        <dbReference type="Proteomes" id="UP000305792"/>
    </source>
</evidence>
<evidence type="ECO:0000256" key="4">
    <source>
        <dbReference type="ARBA" id="ARBA00023136"/>
    </source>
</evidence>
<name>A0A4S8P716_9ACTN</name>
<dbReference type="RefSeq" id="WP_136531987.1">
    <property type="nucleotide sequence ID" value="NZ_STGX01000021.1"/>
</dbReference>
<feature type="transmembrane region" description="Helical" evidence="5">
    <location>
        <begin position="191"/>
        <end position="212"/>
    </location>
</feature>
<feature type="domain" description="ABC transmembrane type-1" evidence="6">
    <location>
        <begin position="103"/>
        <end position="318"/>
    </location>
</feature>
<reference evidence="7 8" key="1">
    <citation type="journal article" date="2018" name="Int. J. Syst. Evol. Microbiol.">
        <title>Glycomyces paridis sp. nov., isolated from the medicinal plant Paris polyphylla.</title>
        <authorList>
            <person name="Fang X.M."/>
            <person name="Bai J.L."/>
            <person name="Su J."/>
            <person name="Zhao L.L."/>
            <person name="Liu H.Y."/>
            <person name="Ma B.P."/>
            <person name="Zhang Y.Q."/>
            <person name="Yu L.Y."/>
        </authorList>
    </citation>
    <scope>NUCLEOTIDE SEQUENCE [LARGE SCALE GENOMIC DNA]</scope>
    <source>
        <strain evidence="7 8">CPCC 204357</strain>
    </source>
</reference>
<feature type="transmembrane region" description="Helical" evidence="5">
    <location>
        <begin position="249"/>
        <end position="270"/>
    </location>
</feature>
<dbReference type="GO" id="GO:0055085">
    <property type="term" value="P:transmembrane transport"/>
    <property type="evidence" value="ECO:0007669"/>
    <property type="project" value="InterPro"/>
</dbReference>
<proteinExistence type="inferred from homology"/>
<protein>
    <submittedName>
        <fullName evidence="7">ABC transporter permease</fullName>
    </submittedName>
</protein>
<dbReference type="AlphaFoldDB" id="A0A4S8P716"/>
<comment type="caution">
    <text evidence="7">The sequence shown here is derived from an EMBL/GenBank/DDBJ whole genome shotgun (WGS) entry which is preliminary data.</text>
</comment>
<evidence type="ECO:0000256" key="3">
    <source>
        <dbReference type="ARBA" id="ARBA00022989"/>
    </source>
</evidence>
<feature type="transmembrane region" description="Helical" evidence="5">
    <location>
        <begin position="151"/>
        <end position="171"/>
    </location>
</feature>
<evidence type="ECO:0000256" key="2">
    <source>
        <dbReference type="ARBA" id="ARBA00022692"/>
    </source>
</evidence>
<keyword evidence="5" id="KW-0813">Transport</keyword>
<dbReference type="PANTHER" id="PTHR43376">
    <property type="entry name" value="OLIGOPEPTIDE TRANSPORT SYSTEM PERMEASE PROTEIN"/>
    <property type="match status" value="1"/>
</dbReference>
<sequence length="329" mass="35688">MNYFVRKLSFYAVALWAALTLNFAIPRMLPGNPVDILLAKLQQRGGTVTPETREAYALLLGGDSSDPLWVQYWDYLKNLARGDLGVSVSYYPTKVSDVILTSLPWTVVLVGIATIIAAVLGVALGAFVGWKPGTWLDTLVPSTTLLAAVPYFWLALILTYLLARVLGWFPMQGGYDVVLTPGWNWEFISSAITYGFLPALTIVLASIAGWLLGMRNMMVSTLSEDYILTAEAKGLTPMKILRSYASRNAVLPSVAGFAISLGFVVSGSVITEQVFSYPGIGGRLLGAVTNNDYALMQGVFLFITLAVLGANLVVDLLYGLIDPRTRARS</sequence>
<dbReference type="Proteomes" id="UP000305792">
    <property type="component" value="Unassembled WGS sequence"/>
</dbReference>
<keyword evidence="2 5" id="KW-0812">Transmembrane</keyword>